<dbReference type="EMBL" id="JACJSI010000361">
    <property type="protein sequence ID" value="MBD2535949.1"/>
    <property type="molecule type" value="Genomic_DNA"/>
</dbReference>
<sequence length="86" mass="9890">MKVERRIQKDVPDLGERIWRARKLDKRPLTEIAATAGMSLQNWYSIEKGEIKVLPESTLRKIETALGINLGVTFDFNDVIFEDEEG</sequence>
<protein>
    <submittedName>
        <fullName evidence="1">Helix-turn-helix transcriptional regulator</fullName>
    </submittedName>
</protein>
<dbReference type="SUPFAM" id="SSF47413">
    <property type="entry name" value="lambda repressor-like DNA-binding domains"/>
    <property type="match status" value="1"/>
</dbReference>
<proteinExistence type="predicted"/>
<dbReference type="RefSeq" id="WP_190946732.1">
    <property type="nucleotide sequence ID" value="NZ_JACJSI010000361.1"/>
</dbReference>
<name>A0ABR8E5S5_9NOSO</name>
<gene>
    <name evidence="1" type="ORF">H6G97_44140</name>
</gene>
<keyword evidence="2" id="KW-1185">Reference proteome</keyword>
<organism evidence="1 2">
    <name type="scientific">Nostoc flagelliforme FACHB-838</name>
    <dbReference type="NCBI Taxonomy" id="2692904"/>
    <lineage>
        <taxon>Bacteria</taxon>
        <taxon>Bacillati</taxon>
        <taxon>Cyanobacteriota</taxon>
        <taxon>Cyanophyceae</taxon>
        <taxon>Nostocales</taxon>
        <taxon>Nostocaceae</taxon>
        <taxon>Nostoc</taxon>
    </lineage>
</organism>
<accession>A0ABR8E5S5</accession>
<comment type="caution">
    <text evidence="1">The sequence shown here is derived from an EMBL/GenBank/DDBJ whole genome shotgun (WGS) entry which is preliminary data.</text>
</comment>
<dbReference type="CDD" id="cd00093">
    <property type="entry name" value="HTH_XRE"/>
    <property type="match status" value="1"/>
</dbReference>
<dbReference type="Gene3D" id="1.10.260.40">
    <property type="entry name" value="lambda repressor-like DNA-binding domains"/>
    <property type="match status" value="1"/>
</dbReference>
<evidence type="ECO:0000313" key="2">
    <source>
        <dbReference type="Proteomes" id="UP000623440"/>
    </source>
</evidence>
<evidence type="ECO:0000313" key="1">
    <source>
        <dbReference type="EMBL" id="MBD2535949.1"/>
    </source>
</evidence>
<dbReference type="Proteomes" id="UP000623440">
    <property type="component" value="Unassembled WGS sequence"/>
</dbReference>
<dbReference type="InterPro" id="IPR001387">
    <property type="entry name" value="Cro/C1-type_HTH"/>
</dbReference>
<dbReference type="InterPro" id="IPR010982">
    <property type="entry name" value="Lambda_DNA-bd_dom_sf"/>
</dbReference>
<reference evidence="1 2" key="1">
    <citation type="journal article" date="2020" name="ISME J.">
        <title>Comparative genomics reveals insights into cyanobacterial evolution and habitat adaptation.</title>
        <authorList>
            <person name="Chen M.Y."/>
            <person name="Teng W.K."/>
            <person name="Zhao L."/>
            <person name="Hu C.X."/>
            <person name="Zhou Y.K."/>
            <person name="Han B.P."/>
            <person name="Song L.R."/>
            <person name="Shu W.S."/>
        </authorList>
    </citation>
    <scope>NUCLEOTIDE SEQUENCE [LARGE SCALE GENOMIC DNA]</scope>
    <source>
        <strain evidence="1 2">FACHB-838</strain>
    </source>
</reference>